<gene>
    <name evidence="3" type="ORF">GKQ77_03720</name>
</gene>
<dbReference type="Gene3D" id="3.40.630.30">
    <property type="match status" value="1"/>
</dbReference>
<comment type="caution">
    <text evidence="3">The sequence shown here is derived from an EMBL/GenBank/DDBJ whole genome shotgun (WGS) entry which is preliminary data.</text>
</comment>
<protein>
    <submittedName>
        <fullName evidence="3">GNAT family N-acetyltransferase</fullName>
    </submittedName>
</protein>
<proteinExistence type="predicted"/>
<dbReference type="Pfam" id="PF13302">
    <property type="entry name" value="Acetyltransf_3"/>
    <property type="match status" value="1"/>
</dbReference>
<accession>A0ABS6YGZ6</accession>
<reference evidence="3 4" key="1">
    <citation type="submission" date="2019-11" db="EMBL/GenBank/DDBJ databases">
        <authorList>
            <person name="Ay H."/>
        </authorList>
    </citation>
    <scope>NUCLEOTIDE SEQUENCE [LARGE SCALE GENOMIC DNA]</scope>
    <source>
        <strain evidence="3 4">BG9H</strain>
    </source>
</reference>
<sequence length="219" mass="22717">MWISVVEVEAEGPVTEESTIEGTSSPPKAAAPSGRGTMPGPPAAAAAAPGGAAPAPLAARGPRRPGGLLRPRRRPPGRQVGRLTLGRRRLDSPPRGRGEAGTAYALAVVDGGAGVPFGNVAVGAVDRVHRDGLGLVLDDPAARGKGVCTYACGALSRWAFEELTLFRLELGHRTNNPASCRVARVAGFTVEGLQRRNLTYDGGVHHDVELHARLASDPH</sequence>
<feature type="compositionally biased region" description="Polar residues" evidence="1">
    <location>
        <begin position="16"/>
        <end position="26"/>
    </location>
</feature>
<evidence type="ECO:0000259" key="2">
    <source>
        <dbReference type="Pfam" id="PF13302"/>
    </source>
</evidence>
<feature type="region of interest" description="Disordered" evidence="1">
    <location>
        <begin position="1"/>
        <end position="99"/>
    </location>
</feature>
<feature type="compositionally biased region" description="Basic and acidic residues" evidence="1">
    <location>
        <begin position="88"/>
        <end position="98"/>
    </location>
</feature>
<dbReference type="InterPro" id="IPR051908">
    <property type="entry name" value="Ribosomal_N-acetyltransferase"/>
</dbReference>
<evidence type="ECO:0000313" key="4">
    <source>
        <dbReference type="Proteomes" id="UP001197114"/>
    </source>
</evidence>
<dbReference type="SUPFAM" id="SSF55729">
    <property type="entry name" value="Acyl-CoA N-acyltransferases (Nat)"/>
    <property type="match status" value="1"/>
</dbReference>
<dbReference type="PANTHER" id="PTHR43441:SF10">
    <property type="entry name" value="ACETYLTRANSFERASE"/>
    <property type="match status" value="1"/>
</dbReference>
<dbReference type="InterPro" id="IPR000182">
    <property type="entry name" value="GNAT_dom"/>
</dbReference>
<evidence type="ECO:0000313" key="3">
    <source>
        <dbReference type="EMBL" id="MBW5420678.1"/>
    </source>
</evidence>
<feature type="compositionally biased region" description="Low complexity" evidence="1">
    <location>
        <begin position="43"/>
        <end position="69"/>
    </location>
</feature>
<dbReference type="InterPro" id="IPR016181">
    <property type="entry name" value="Acyl_CoA_acyltransferase"/>
</dbReference>
<feature type="domain" description="N-acetyltransferase" evidence="2">
    <location>
        <begin position="99"/>
        <end position="189"/>
    </location>
</feature>
<dbReference type="PANTHER" id="PTHR43441">
    <property type="entry name" value="RIBOSOMAL-PROTEIN-SERINE ACETYLTRANSFERASE"/>
    <property type="match status" value="1"/>
</dbReference>
<dbReference type="EMBL" id="WMBF01000017">
    <property type="protein sequence ID" value="MBW5420678.1"/>
    <property type="molecule type" value="Genomic_DNA"/>
</dbReference>
<keyword evidence="4" id="KW-1185">Reference proteome</keyword>
<organism evidence="3 4">
    <name type="scientific">Streptomyces anatolicus</name>
    <dbReference type="NCBI Taxonomy" id="2675858"/>
    <lineage>
        <taxon>Bacteria</taxon>
        <taxon>Bacillati</taxon>
        <taxon>Actinomycetota</taxon>
        <taxon>Actinomycetes</taxon>
        <taxon>Kitasatosporales</taxon>
        <taxon>Streptomycetaceae</taxon>
        <taxon>Streptomyces</taxon>
    </lineage>
</organism>
<evidence type="ECO:0000256" key="1">
    <source>
        <dbReference type="SAM" id="MobiDB-lite"/>
    </source>
</evidence>
<dbReference type="Proteomes" id="UP001197114">
    <property type="component" value="Unassembled WGS sequence"/>
</dbReference>
<name>A0ABS6YGZ6_9ACTN</name>